<comment type="caution">
    <text evidence="3">The sequence shown here is derived from an EMBL/GenBank/DDBJ whole genome shotgun (WGS) entry which is preliminary data.</text>
</comment>
<sequence>MKVKVLQPFQVCHDGAIHRPGKTAEVPDHVGELWLASGWVDEVGGRKRKAGWVPQAVSEAGTPVVDEDGRPVPPAGDGAPVDE</sequence>
<evidence type="ECO:0000313" key="3">
    <source>
        <dbReference type="EMBL" id="GLD33290.1"/>
    </source>
</evidence>
<dbReference type="EMBL" id="BRZI01000072">
    <property type="protein sequence ID" value="GLD33290.1"/>
    <property type="molecule type" value="Genomic_DNA"/>
</dbReference>
<dbReference type="RefSeq" id="WP_236975227.1">
    <property type="nucleotide sequence ID" value="NZ_BRXE01000056.1"/>
</dbReference>
<dbReference type="EMBL" id="BRXE01000056">
    <property type="protein sequence ID" value="GLB84620.1"/>
    <property type="molecule type" value="Genomic_DNA"/>
</dbReference>
<keyword evidence="4" id="KW-1185">Reference proteome</keyword>
<feature type="region of interest" description="Disordered" evidence="1">
    <location>
        <begin position="58"/>
        <end position="83"/>
    </location>
</feature>
<evidence type="ECO:0000313" key="4">
    <source>
        <dbReference type="Proteomes" id="UP001064782"/>
    </source>
</evidence>
<name>A0A9P3QCN5_9MYCO</name>
<dbReference type="AlphaFoldDB" id="A0A9P3QCN5"/>
<proteinExistence type="predicted"/>
<evidence type="ECO:0000256" key="1">
    <source>
        <dbReference type="SAM" id="MobiDB-lite"/>
    </source>
</evidence>
<accession>A0A9P3QCN5</accession>
<reference evidence="3" key="1">
    <citation type="submission" date="2022-08" db="EMBL/GenBank/DDBJ databases">
        <title>Mycobacterium kiyosense sp. nov., scotochromogenic slow-glowing species isolated from respiratory specimens.</title>
        <authorList>
            <person name="Fukano H."/>
            <person name="Kazumi Y."/>
            <person name="Sakagami N."/>
            <person name="Ato M."/>
            <person name="Mitarai S."/>
            <person name="Hoshino Y."/>
        </authorList>
    </citation>
    <scope>NUCLEOTIDE SEQUENCE</scope>
    <source>
        <strain evidence="3">1413</strain>
        <strain evidence="2">SRL2020-028</strain>
    </source>
</reference>
<dbReference type="Proteomes" id="UP001165663">
    <property type="component" value="Unassembled WGS sequence"/>
</dbReference>
<dbReference type="GeneID" id="83631376"/>
<gene>
    <name evidence="3" type="ORF">Mkiyose1413_51730</name>
    <name evidence="2" type="ORF">SRL2020028_38760</name>
</gene>
<organism evidence="3 4">
    <name type="scientific">Mycobacterium kiyosense</name>
    <dbReference type="NCBI Taxonomy" id="2871094"/>
    <lineage>
        <taxon>Bacteria</taxon>
        <taxon>Bacillati</taxon>
        <taxon>Actinomycetota</taxon>
        <taxon>Actinomycetes</taxon>
        <taxon>Mycobacteriales</taxon>
        <taxon>Mycobacteriaceae</taxon>
        <taxon>Mycobacterium</taxon>
    </lineage>
</organism>
<protein>
    <submittedName>
        <fullName evidence="3">Uncharacterized protein</fullName>
    </submittedName>
</protein>
<dbReference type="Proteomes" id="UP001064782">
    <property type="component" value="Unassembled WGS sequence"/>
</dbReference>
<evidence type="ECO:0000313" key="2">
    <source>
        <dbReference type="EMBL" id="GLB84620.1"/>
    </source>
</evidence>